<keyword evidence="5" id="KW-0378">Hydrolase</keyword>
<dbReference type="InterPro" id="IPR005490">
    <property type="entry name" value="LD_TPept_cat_dom"/>
</dbReference>
<feature type="domain" description="L,D-TPase catalytic" evidence="10">
    <location>
        <begin position="69"/>
        <end position="205"/>
    </location>
</feature>
<organism evidence="11 12">
    <name type="scientific">Chelativorans composti</name>
    <dbReference type="NCBI Taxonomy" id="768533"/>
    <lineage>
        <taxon>Bacteria</taxon>
        <taxon>Pseudomonadati</taxon>
        <taxon>Pseudomonadota</taxon>
        <taxon>Alphaproteobacteria</taxon>
        <taxon>Hyphomicrobiales</taxon>
        <taxon>Phyllobacteriaceae</taxon>
        <taxon>Chelativorans</taxon>
    </lineage>
</organism>
<keyword evidence="4 11" id="KW-0808">Transferase</keyword>
<keyword evidence="12" id="KW-1185">Reference proteome</keyword>
<dbReference type="EC" id="2.3.2.-" evidence="11"/>
<dbReference type="PROSITE" id="PS52029">
    <property type="entry name" value="LD_TPASE"/>
    <property type="match status" value="1"/>
</dbReference>
<keyword evidence="11" id="KW-0012">Acyltransferase</keyword>
<accession>A0ABW5DFH1</accession>
<dbReference type="RefSeq" id="WP_345098690.1">
    <property type="nucleotide sequence ID" value="NZ_BAABGS010000018.1"/>
</dbReference>
<evidence type="ECO:0000256" key="9">
    <source>
        <dbReference type="PROSITE-ProRule" id="PRU01373"/>
    </source>
</evidence>
<evidence type="ECO:0000256" key="6">
    <source>
        <dbReference type="ARBA" id="ARBA00022960"/>
    </source>
</evidence>
<evidence type="ECO:0000256" key="5">
    <source>
        <dbReference type="ARBA" id="ARBA00022801"/>
    </source>
</evidence>
<dbReference type="PANTHER" id="PTHR30582:SF24">
    <property type="entry name" value="L,D-TRANSPEPTIDASE ERFK_SRFK-RELATED"/>
    <property type="match status" value="1"/>
</dbReference>
<evidence type="ECO:0000256" key="8">
    <source>
        <dbReference type="ARBA" id="ARBA00023316"/>
    </source>
</evidence>
<evidence type="ECO:0000256" key="3">
    <source>
        <dbReference type="ARBA" id="ARBA00022676"/>
    </source>
</evidence>
<evidence type="ECO:0000256" key="7">
    <source>
        <dbReference type="ARBA" id="ARBA00022984"/>
    </source>
</evidence>
<comment type="caution">
    <text evidence="11">The sequence shown here is derived from an EMBL/GenBank/DDBJ whole genome shotgun (WGS) entry which is preliminary data.</text>
</comment>
<keyword evidence="8 9" id="KW-0961">Cell wall biogenesis/degradation</keyword>
<comment type="similarity">
    <text evidence="2">Belongs to the YkuD family.</text>
</comment>
<dbReference type="Pfam" id="PF03734">
    <property type="entry name" value="YkuD"/>
    <property type="match status" value="1"/>
</dbReference>
<evidence type="ECO:0000256" key="2">
    <source>
        <dbReference type="ARBA" id="ARBA00005992"/>
    </source>
</evidence>
<keyword evidence="3" id="KW-0328">Glycosyltransferase</keyword>
<dbReference type="PROSITE" id="PS51257">
    <property type="entry name" value="PROKAR_LIPOPROTEIN"/>
    <property type="match status" value="1"/>
</dbReference>
<sequence>MSISRRGFVFGLPLFAAGCASTVTEYSADLLNYGPQPDEDFPLGPIPLDRIPPELRRREVPFDGKYEAGTIVVNTPERRLYYVLGDGRAIRYGIGVGKEGLQLRGNAVVGRKAKWPNWTPTANMIRRDPRNLRYAGGVPGGPNNPLGARALYLYRNGKDTMFRIHGTNQPHTIGQAVSSGCIRMMNHDVIDLYERAKVGTKVVVIQA</sequence>
<feature type="active site" description="Nucleophile" evidence="9">
    <location>
        <position position="181"/>
    </location>
</feature>
<dbReference type="InterPro" id="IPR050979">
    <property type="entry name" value="LD-transpeptidase"/>
</dbReference>
<evidence type="ECO:0000256" key="4">
    <source>
        <dbReference type="ARBA" id="ARBA00022679"/>
    </source>
</evidence>
<comment type="pathway">
    <text evidence="1 9">Cell wall biogenesis; peptidoglycan biosynthesis.</text>
</comment>
<dbReference type="EMBL" id="JBHUIR010000020">
    <property type="protein sequence ID" value="MFD2259293.1"/>
    <property type="molecule type" value="Genomic_DNA"/>
</dbReference>
<gene>
    <name evidence="11" type="ORF">ACFSMZ_05895</name>
</gene>
<evidence type="ECO:0000313" key="12">
    <source>
        <dbReference type="Proteomes" id="UP001597373"/>
    </source>
</evidence>
<dbReference type="SUPFAM" id="SSF141523">
    <property type="entry name" value="L,D-transpeptidase catalytic domain-like"/>
    <property type="match status" value="1"/>
</dbReference>
<protein>
    <submittedName>
        <fullName evidence="11">L,D-transpeptidase</fullName>
        <ecNumber evidence="11">2.3.2.-</ecNumber>
    </submittedName>
</protein>
<dbReference type="GO" id="GO:0016746">
    <property type="term" value="F:acyltransferase activity"/>
    <property type="evidence" value="ECO:0007669"/>
    <property type="project" value="UniProtKB-KW"/>
</dbReference>
<dbReference type="CDD" id="cd16913">
    <property type="entry name" value="YkuD_like"/>
    <property type="match status" value="1"/>
</dbReference>
<dbReference type="InterPro" id="IPR038063">
    <property type="entry name" value="Transpep_catalytic_dom"/>
</dbReference>
<proteinExistence type="inferred from homology"/>
<reference evidence="12" key="1">
    <citation type="journal article" date="2019" name="Int. J. Syst. Evol. Microbiol.">
        <title>The Global Catalogue of Microorganisms (GCM) 10K type strain sequencing project: providing services to taxonomists for standard genome sequencing and annotation.</title>
        <authorList>
            <consortium name="The Broad Institute Genomics Platform"/>
            <consortium name="The Broad Institute Genome Sequencing Center for Infectious Disease"/>
            <person name="Wu L."/>
            <person name="Ma J."/>
        </authorList>
    </citation>
    <scope>NUCLEOTIDE SEQUENCE [LARGE SCALE GENOMIC DNA]</scope>
    <source>
        <strain evidence="12">KCTC 23707</strain>
    </source>
</reference>
<evidence type="ECO:0000256" key="1">
    <source>
        <dbReference type="ARBA" id="ARBA00004752"/>
    </source>
</evidence>
<keyword evidence="7 9" id="KW-0573">Peptidoglycan synthesis</keyword>
<evidence type="ECO:0000259" key="10">
    <source>
        <dbReference type="PROSITE" id="PS52029"/>
    </source>
</evidence>
<dbReference type="PANTHER" id="PTHR30582">
    <property type="entry name" value="L,D-TRANSPEPTIDASE"/>
    <property type="match status" value="1"/>
</dbReference>
<evidence type="ECO:0000313" key="11">
    <source>
        <dbReference type="EMBL" id="MFD2259293.1"/>
    </source>
</evidence>
<keyword evidence="6 9" id="KW-0133">Cell shape</keyword>
<feature type="active site" description="Proton donor/acceptor" evidence="9">
    <location>
        <position position="165"/>
    </location>
</feature>
<name>A0ABW5DFH1_9HYPH</name>
<dbReference type="Proteomes" id="UP001597373">
    <property type="component" value="Unassembled WGS sequence"/>
</dbReference>
<dbReference type="Gene3D" id="2.40.440.10">
    <property type="entry name" value="L,D-transpeptidase catalytic domain-like"/>
    <property type="match status" value="1"/>
</dbReference>